<proteinExistence type="inferred from homology"/>
<dbReference type="Gene3D" id="3.40.50.720">
    <property type="entry name" value="NAD(P)-binding Rossmann-like Domain"/>
    <property type="match status" value="1"/>
</dbReference>
<feature type="domain" description="NAD-dependent epimerase/dehydratase" evidence="2">
    <location>
        <begin position="5"/>
        <end position="278"/>
    </location>
</feature>
<dbReference type="CDD" id="cd05258">
    <property type="entry name" value="CDP_TE_SDR_e"/>
    <property type="match status" value="1"/>
</dbReference>
<sequence length="359" mass="40235">MSVAIVTGSAGLIGSEASRYFADKGMDIVGIDNDMRRRFFGDEASTCWNRDRLTGDLGDRYTHESIDIRDDSAVESLFARYGSDIDLVIHAAAQPSHDWAAREPKTDFTVNATGTLNMLEATRQFAPEAVFIFTSTNKVYGDTPNKLPLFEQKTRWEIDPDHQYAGGIPETMSIDHTMHSLFGASKVAADVLVQEYGRYFDMRTACFRGGCLTGPSHSGTKLHGFLAYLMKCAVTGDAYTVFGYKGKQVRDNIHSHDLIRAFDAFYKKPSSAAVYNLGGGRHSNCSMLEAIGLCEHIAGRDMAWTYAEENRAGDHMWWVSDLTRFQTDYPDFELEFDVPEILQQIYDANVERWMEIAVA</sequence>
<evidence type="ECO:0000259" key="2">
    <source>
        <dbReference type="Pfam" id="PF01370"/>
    </source>
</evidence>
<dbReference type="KEGG" id="amob:HG15A2_22890"/>
<keyword evidence="4" id="KW-1185">Reference proteome</keyword>
<dbReference type="AlphaFoldDB" id="A0A517MVU2"/>
<accession>A0A517MVU2</accession>
<evidence type="ECO:0000313" key="3">
    <source>
        <dbReference type="EMBL" id="QDS99000.1"/>
    </source>
</evidence>
<organism evidence="3 4">
    <name type="scientific">Adhaeretor mobilis</name>
    <dbReference type="NCBI Taxonomy" id="1930276"/>
    <lineage>
        <taxon>Bacteria</taxon>
        <taxon>Pseudomonadati</taxon>
        <taxon>Planctomycetota</taxon>
        <taxon>Planctomycetia</taxon>
        <taxon>Pirellulales</taxon>
        <taxon>Lacipirellulaceae</taxon>
        <taxon>Adhaeretor</taxon>
    </lineage>
</organism>
<protein>
    <submittedName>
        <fullName evidence="3">CDP-paratose 2-epimerase</fullName>
        <ecNumber evidence="3">5.1.3.10</ecNumber>
    </submittedName>
</protein>
<dbReference type="Pfam" id="PF01370">
    <property type="entry name" value="Epimerase"/>
    <property type="match status" value="1"/>
</dbReference>
<dbReference type="SUPFAM" id="SSF51735">
    <property type="entry name" value="NAD(P)-binding Rossmann-fold domains"/>
    <property type="match status" value="1"/>
</dbReference>
<dbReference type="InterPro" id="IPR036291">
    <property type="entry name" value="NAD(P)-bd_dom_sf"/>
</dbReference>
<dbReference type="GO" id="GO:0047732">
    <property type="term" value="F:CDP-abequose epimerase activity"/>
    <property type="evidence" value="ECO:0007669"/>
    <property type="project" value="UniProtKB-EC"/>
</dbReference>
<dbReference type="Proteomes" id="UP000319852">
    <property type="component" value="Chromosome"/>
</dbReference>
<evidence type="ECO:0000313" key="4">
    <source>
        <dbReference type="Proteomes" id="UP000319852"/>
    </source>
</evidence>
<dbReference type="OrthoDB" id="9779902at2"/>
<keyword evidence="3" id="KW-0413">Isomerase</keyword>
<gene>
    <name evidence="3" type="primary">rfbE</name>
    <name evidence="3" type="ORF">HG15A2_22890</name>
</gene>
<evidence type="ECO:0000256" key="1">
    <source>
        <dbReference type="ARBA" id="ARBA00007637"/>
    </source>
</evidence>
<name>A0A517MVU2_9BACT</name>
<reference evidence="3 4" key="1">
    <citation type="submission" date="2019-02" db="EMBL/GenBank/DDBJ databases">
        <title>Deep-cultivation of Planctomycetes and their phenomic and genomic characterization uncovers novel biology.</title>
        <authorList>
            <person name="Wiegand S."/>
            <person name="Jogler M."/>
            <person name="Boedeker C."/>
            <person name="Pinto D."/>
            <person name="Vollmers J."/>
            <person name="Rivas-Marin E."/>
            <person name="Kohn T."/>
            <person name="Peeters S.H."/>
            <person name="Heuer A."/>
            <person name="Rast P."/>
            <person name="Oberbeckmann S."/>
            <person name="Bunk B."/>
            <person name="Jeske O."/>
            <person name="Meyerdierks A."/>
            <person name="Storesund J.E."/>
            <person name="Kallscheuer N."/>
            <person name="Luecker S."/>
            <person name="Lage O.M."/>
            <person name="Pohl T."/>
            <person name="Merkel B.J."/>
            <person name="Hornburger P."/>
            <person name="Mueller R.-W."/>
            <person name="Bruemmer F."/>
            <person name="Labrenz M."/>
            <person name="Spormann A.M."/>
            <person name="Op den Camp H."/>
            <person name="Overmann J."/>
            <person name="Amann R."/>
            <person name="Jetten M.S.M."/>
            <person name="Mascher T."/>
            <person name="Medema M.H."/>
            <person name="Devos D.P."/>
            <person name="Kaster A.-K."/>
            <person name="Ovreas L."/>
            <person name="Rohde M."/>
            <person name="Galperin M.Y."/>
            <person name="Jogler C."/>
        </authorList>
    </citation>
    <scope>NUCLEOTIDE SEQUENCE [LARGE SCALE GENOMIC DNA]</scope>
    <source>
        <strain evidence="3 4">HG15A2</strain>
    </source>
</reference>
<dbReference type="InterPro" id="IPR001509">
    <property type="entry name" value="Epimerase_deHydtase"/>
</dbReference>
<comment type="similarity">
    <text evidence="1">Belongs to the NAD(P)-dependent epimerase/dehydratase family.</text>
</comment>
<dbReference type="RefSeq" id="WP_145060288.1">
    <property type="nucleotide sequence ID" value="NZ_CP036263.1"/>
</dbReference>
<dbReference type="EMBL" id="CP036263">
    <property type="protein sequence ID" value="QDS99000.1"/>
    <property type="molecule type" value="Genomic_DNA"/>
</dbReference>
<dbReference type="PANTHER" id="PTHR43000">
    <property type="entry name" value="DTDP-D-GLUCOSE 4,6-DEHYDRATASE-RELATED"/>
    <property type="match status" value="1"/>
</dbReference>
<dbReference type="EC" id="5.1.3.10" evidence="3"/>